<organism evidence="1 2">
    <name type="scientific">Ceratitis capitata</name>
    <name type="common">Mediterranean fruit fly</name>
    <name type="synonym">Tephritis capitata</name>
    <dbReference type="NCBI Taxonomy" id="7213"/>
    <lineage>
        <taxon>Eukaryota</taxon>
        <taxon>Metazoa</taxon>
        <taxon>Ecdysozoa</taxon>
        <taxon>Arthropoda</taxon>
        <taxon>Hexapoda</taxon>
        <taxon>Insecta</taxon>
        <taxon>Pterygota</taxon>
        <taxon>Neoptera</taxon>
        <taxon>Endopterygota</taxon>
        <taxon>Diptera</taxon>
        <taxon>Brachycera</taxon>
        <taxon>Muscomorpha</taxon>
        <taxon>Tephritoidea</taxon>
        <taxon>Tephritidae</taxon>
        <taxon>Ceratitis</taxon>
        <taxon>Ceratitis</taxon>
    </lineage>
</organism>
<name>A0A811UWG4_CERCA</name>
<sequence length="71" mass="7626">MSDLPQSGVTILAPCTWSCLEISPRSALSLPSNTSRVVEDIANTAIPIIAPNFVGAERELRAAFEHCINDD</sequence>
<gene>
    <name evidence="1" type="ORF">CCAP1982_LOCUS9920</name>
</gene>
<dbReference type="EMBL" id="CAJHJT010000023">
    <property type="protein sequence ID" value="CAD7001423.1"/>
    <property type="molecule type" value="Genomic_DNA"/>
</dbReference>
<accession>A0A811UWG4</accession>
<dbReference type="Proteomes" id="UP000606786">
    <property type="component" value="Unassembled WGS sequence"/>
</dbReference>
<evidence type="ECO:0000313" key="2">
    <source>
        <dbReference type="Proteomes" id="UP000606786"/>
    </source>
</evidence>
<keyword evidence="2" id="KW-1185">Reference proteome</keyword>
<reference evidence="1" key="1">
    <citation type="submission" date="2020-11" db="EMBL/GenBank/DDBJ databases">
        <authorList>
            <person name="Whitehead M."/>
        </authorList>
    </citation>
    <scope>NUCLEOTIDE SEQUENCE</scope>
    <source>
        <strain evidence="1">EGII</strain>
    </source>
</reference>
<evidence type="ECO:0000313" key="1">
    <source>
        <dbReference type="EMBL" id="CAD7001423.1"/>
    </source>
</evidence>
<protein>
    <submittedName>
        <fullName evidence="1">(Mediterranean fruit fly) hypothetical protein</fullName>
    </submittedName>
</protein>
<comment type="caution">
    <text evidence="1">The sequence shown here is derived from an EMBL/GenBank/DDBJ whole genome shotgun (WGS) entry which is preliminary data.</text>
</comment>
<proteinExistence type="predicted"/>
<dbReference type="AlphaFoldDB" id="A0A811UWG4"/>